<keyword evidence="1" id="KW-0862">Zinc</keyword>
<protein>
    <recommendedName>
        <fullName evidence="2">SWIM-type domain-containing protein</fullName>
    </recommendedName>
</protein>
<keyword evidence="1" id="KW-0863">Zinc-finger</keyword>
<dbReference type="PANTHER" id="PTHR46609">
    <property type="entry name" value="EXONUCLEASE, PHAGE-TYPE/RECB, C-TERMINAL DOMAIN-CONTAINING PROTEIN"/>
    <property type="match status" value="1"/>
</dbReference>
<dbReference type="PROSITE" id="PS50966">
    <property type="entry name" value="ZF_SWIM"/>
    <property type="match status" value="1"/>
</dbReference>
<feature type="domain" description="SWIM-type" evidence="2">
    <location>
        <begin position="87"/>
        <end position="117"/>
    </location>
</feature>
<reference evidence="3" key="1">
    <citation type="journal article" date="2018" name="PLoS Negl. Trop. Dis.">
        <title>Sialome diversity of ticks revealed by RNAseq of single tick salivary glands.</title>
        <authorList>
            <person name="Perner J."/>
            <person name="Kropackova S."/>
            <person name="Kopacek P."/>
            <person name="Ribeiro J.M."/>
        </authorList>
    </citation>
    <scope>NUCLEOTIDE SEQUENCE</scope>
    <source>
        <strain evidence="3">Siblings of single egg batch collected in Ceske Budejovice</strain>
        <tissue evidence="3">Salivary glands</tissue>
    </source>
</reference>
<evidence type="ECO:0000259" key="2">
    <source>
        <dbReference type="PROSITE" id="PS50966"/>
    </source>
</evidence>
<dbReference type="GO" id="GO:0006281">
    <property type="term" value="P:DNA repair"/>
    <property type="evidence" value="ECO:0007669"/>
    <property type="project" value="UniProtKB-ARBA"/>
</dbReference>
<evidence type="ECO:0000313" key="3">
    <source>
        <dbReference type="EMBL" id="JAR88321.1"/>
    </source>
</evidence>
<dbReference type="InterPro" id="IPR019080">
    <property type="entry name" value="YqaJ_viral_recombinase"/>
</dbReference>
<keyword evidence="1" id="KW-0479">Metal-binding</keyword>
<proteinExistence type="predicted"/>
<dbReference type="AlphaFoldDB" id="A0A147BC34"/>
<sequence length="428" mass="47382">MAELVRVGGTGRSLLITSILAFANATLYSRCYEEADLLLQARHLFLCGKTASTEDSVDILALCLATSSVRGDPHEIHVKLVAGDDSFKFRVGTASCSCVAGPSECCKHIVAVLLHCNRTGIHALENLSCTDKECSWRKAPGKALYGEPVPVRAFCHVKLLPAPLECSTQEQEEILKQLTGACFNSALAKHRRRRRAEQSCSAPEPPSLDERYQHVIQCCEGSSVLARLAEIPASLPEGCSSFYEKEIMVPVDVATVMLHDTRDNKAAWMLQRRCRVTGTTCYPLSTYKLGDWDKKVRSVMQPSFRGNASTAYGQRCEPKARKKYESERQVEVFTCGLLVSPKNPWLGCSPDGVVFEVGRPTKLVEIKCPTKGQTVTAKALLAACDFLNHDEAGNYMPKQRHTYYAQMQLGMVLLDVRKCDMVIYADFE</sequence>
<dbReference type="SUPFAM" id="SSF52980">
    <property type="entry name" value="Restriction endonuclease-like"/>
    <property type="match status" value="1"/>
</dbReference>
<evidence type="ECO:0000256" key="1">
    <source>
        <dbReference type="PROSITE-ProRule" id="PRU00325"/>
    </source>
</evidence>
<dbReference type="InterPro" id="IPR007527">
    <property type="entry name" value="Znf_SWIM"/>
</dbReference>
<accession>A0A147BC34</accession>
<dbReference type="EMBL" id="GEGO01007083">
    <property type="protein sequence ID" value="JAR88321.1"/>
    <property type="molecule type" value="Transcribed_RNA"/>
</dbReference>
<dbReference type="PANTHER" id="PTHR46609:SF8">
    <property type="entry name" value="YQAJ VIRAL RECOMBINASE DOMAIN-CONTAINING PROTEIN"/>
    <property type="match status" value="1"/>
</dbReference>
<organism evidence="3">
    <name type="scientific">Ixodes ricinus</name>
    <name type="common">Common tick</name>
    <name type="synonym">Acarus ricinus</name>
    <dbReference type="NCBI Taxonomy" id="34613"/>
    <lineage>
        <taxon>Eukaryota</taxon>
        <taxon>Metazoa</taxon>
        <taxon>Ecdysozoa</taxon>
        <taxon>Arthropoda</taxon>
        <taxon>Chelicerata</taxon>
        <taxon>Arachnida</taxon>
        <taxon>Acari</taxon>
        <taxon>Parasitiformes</taxon>
        <taxon>Ixodida</taxon>
        <taxon>Ixodoidea</taxon>
        <taxon>Ixodidae</taxon>
        <taxon>Ixodinae</taxon>
        <taxon>Ixodes</taxon>
    </lineage>
</organism>
<dbReference type="Pfam" id="PF09588">
    <property type="entry name" value="YqaJ"/>
    <property type="match status" value="1"/>
</dbReference>
<dbReference type="InterPro" id="IPR051703">
    <property type="entry name" value="NF-kappa-B_Signaling_Reg"/>
</dbReference>
<dbReference type="GO" id="GO:0008270">
    <property type="term" value="F:zinc ion binding"/>
    <property type="evidence" value="ECO:0007669"/>
    <property type="project" value="UniProtKB-KW"/>
</dbReference>
<dbReference type="InterPro" id="IPR011604">
    <property type="entry name" value="PDDEXK-like_dom_sf"/>
</dbReference>
<dbReference type="CDD" id="cd22343">
    <property type="entry name" value="PDDEXK_lambda_exonuclease-like"/>
    <property type="match status" value="1"/>
</dbReference>
<dbReference type="Gene3D" id="3.90.320.10">
    <property type="match status" value="1"/>
</dbReference>
<name>A0A147BC34_IXORI</name>
<dbReference type="InterPro" id="IPR011335">
    <property type="entry name" value="Restrct_endonuc-II-like"/>
</dbReference>